<protein>
    <submittedName>
        <fullName evidence="2">Uncharacterized protein</fullName>
    </submittedName>
</protein>
<dbReference type="EMBL" id="CP097289">
    <property type="protein sequence ID" value="UQT54404.1"/>
    <property type="molecule type" value="Genomic_DNA"/>
</dbReference>
<feature type="compositionally biased region" description="Basic and acidic residues" evidence="1">
    <location>
        <begin position="133"/>
        <end position="146"/>
    </location>
</feature>
<feature type="region of interest" description="Disordered" evidence="1">
    <location>
        <begin position="113"/>
        <end position="160"/>
    </location>
</feature>
<sequence length="160" mass="17758">MSSADDILNQIDNALYDSTVGPDAMRSRPATEPGPRLWIAPAGTDADGDGWEEIGYVTGVDLTIDDGQDASLPDDFVQSWSRFGQRLREAEERRVRAAMEALRTLTEAFQRITDGLRGGDWVDTNGGPVQPPERPRPALPRRDDRPAWQSPHGPATRRRH</sequence>
<evidence type="ECO:0000256" key="1">
    <source>
        <dbReference type="SAM" id="MobiDB-lite"/>
    </source>
</evidence>
<evidence type="ECO:0000313" key="3">
    <source>
        <dbReference type="Proteomes" id="UP000829992"/>
    </source>
</evidence>
<accession>A0ABY4PMP0</accession>
<dbReference type="RefSeq" id="WP_249585900.1">
    <property type="nucleotide sequence ID" value="NZ_BAAAQL010000002.1"/>
</dbReference>
<gene>
    <name evidence="2" type="ORF">M4V62_04480</name>
</gene>
<reference evidence="2 3" key="1">
    <citation type="submission" date="2022-05" db="EMBL/GenBank/DDBJ databases">
        <authorList>
            <person name="Zhou X."/>
            <person name="Li K."/>
            <person name="Man Y."/>
        </authorList>
    </citation>
    <scope>NUCLEOTIDE SEQUENCE [LARGE SCALE GENOMIC DNA]</scope>
    <source>
        <strain evidence="2 3">MS405</strain>
    </source>
</reference>
<feature type="region of interest" description="Disordered" evidence="1">
    <location>
        <begin position="18"/>
        <end position="46"/>
    </location>
</feature>
<evidence type="ECO:0000313" key="2">
    <source>
        <dbReference type="EMBL" id="UQT54404.1"/>
    </source>
</evidence>
<dbReference type="Proteomes" id="UP000829992">
    <property type="component" value="Chromosome"/>
</dbReference>
<proteinExistence type="predicted"/>
<keyword evidence="3" id="KW-1185">Reference proteome</keyword>
<organism evidence="2 3">
    <name type="scientific">Streptomyces durmitorensis</name>
    <dbReference type="NCBI Taxonomy" id="319947"/>
    <lineage>
        <taxon>Bacteria</taxon>
        <taxon>Bacillati</taxon>
        <taxon>Actinomycetota</taxon>
        <taxon>Actinomycetes</taxon>
        <taxon>Kitasatosporales</taxon>
        <taxon>Streptomycetaceae</taxon>
        <taxon>Streptomyces</taxon>
    </lineage>
</organism>
<name>A0ABY4PMP0_9ACTN</name>